<name>A0A0F9HMB4_9ZZZZ</name>
<proteinExistence type="predicted"/>
<dbReference type="PROSITE" id="PS51257">
    <property type="entry name" value="PROKAR_LIPOPROTEIN"/>
    <property type="match status" value="1"/>
</dbReference>
<sequence>MGREGTSRRLMKSKIAQSILCLLLIFGMACSKRIEPGHSGILENSDSPILSVDEVVLLKGKIYYNPFTESIHTFSHAMHRVKWDFDDDDAANSKEIAFSSFGGATVESAMEIGYTYKPGRIPHVFVTLRNTSGMAVEDYMWQSTREAINECAETLPVEAIYGPQKTNITNCALEKLRQKSFVRDNFDLSYLNFVGRFRFNTAIWDAINYEISTRIGTEVSERENAARRRSEILDAKTGKEVLRIEAEGIDRLNKSLTDSVLIYLEKSRPSEDKLPVVPAAPWP</sequence>
<dbReference type="AlphaFoldDB" id="A0A0F9HMB4"/>
<evidence type="ECO:0000313" key="1">
    <source>
        <dbReference type="EMBL" id="KKM04317.1"/>
    </source>
</evidence>
<accession>A0A0F9HMB4</accession>
<comment type="caution">
    <text evidence="1">The sequence shown here is derived from an EMBL/GenBank/DDBJ whole genome shotgun (WGS) entry which is preliminary data.</text>
</comment>
<dbReference type="EMBL" id="LAZR01016478">
    <property type="protein sequence ID" value="KKM04317.1"/>
    <property type="molecule type" value="Genomic_DNA"/>
</dbReference>
<protein>
    <recommendedName>
        <fullName evidence="2">Band 7 domain-containing protein</fullName>
    </recommendedName>
</protein>
<feature type="non-terminal residue" evidence="1">
    <location>
        <position position="283"/>
    </location>
</feature>
<organism evidence="1">
    <name type="scientific">marine sediment metagenome</name>
    <dbReference type="NCBI Taxonomy" id="412755"/>
    <lineage>
        <taxon>unclassified sequences</taxon>
        <taxon>metagenomes</taxon>
        <taxon>ecological metagenomes</taxon>
    </lineage>
</organism>
<reference evidence="1" key="1">
    <citation type="journal article" date="2015" name="Nature">
        <title>Complex archaea that bridge the gap between prokaryotes and eukaryotes.</title>
        <authorList>
            <person name="Spang A."/>
            <person name="Saw J.H."/>
            <person name="Jorgensen S.L."/>
            <person name="Zaremba-Niedzwiedzka K."/>
            <person name="Martijn J."/>
            <person name="Lind A.E."/>
            <person name="van Eijk R."/>
            <person name="Schleper C."/>
            <person name="Guy L."/>
            <person name="Ettema T.J."/>
        </authorList>
    </citation>
    <scope>NUCLEOTIDE SEQUENCE</scope>
</reference>
<evidence type="ECO:0008006" key="2">
    <source>
        <dbReference type="Google" id="ProtNLM"/>
    </source>
</evidence>
<gene>
    <name evidence="1" type="ORF">LCGC14_1765390</name>
</gene>